<dbReference type="Proteomes" id="UP000076871">
    <property type="component" value="Unassembled WGS sequence"/>
</dbReference>
<dbReference type="RefSeq" id="XP_040757208.1">
    <property type="nucleotide sequence ID" value="XM_040913695.1"/>
</dbReference>
<gene>
    <name evidence="1" type="ORF">LAESUDRAFT_765496</name>
</gene>
<dbReference type="InParanoid" id="A0A165AQN9"/>
<organism evidence="1 2">
    <name type="scientific">Laetiporus sulphureus 93-53</name>
    <dbReference type="NCBI Taxonomy" id="1314785"/>
    <lineage>
        <taxon>Eukaryota</taxon>
        <taxon>Fungi</taxon>
        <taxon>Dikarya</taxon>
        <taxon>Basidiomycota</taxon>
        <taxon>Agaricomycotina</taxon>
        <taxon>Agaricomycetes</taxon>
        <taxon>Polyporales</taxon>
        <taxon>Laetiporus</taxon>
    </lineage>
</organism>
<dbReference type="AlphaFoldDB" id="A0A165AQN9"/>
<protein>
    <submittedName>
        <fullName evidence="1">Uncharacterized protein</fullName>
    </submittedName>
</protein>
<dbReference type="EMBL" id="KV427855">
    <property type="protein sequence ID" value="KZS99467.1"/>
    <property type="molecule type" value="Genomic_DNA"/>
</dbReference>
<reference evidence="1 2" key="1">
    <citation type="journal article" date="2016" name="Mol. Biol. Evol.">
        <title>Comparative Genomics of Early-Diverging Mushroom-Forming Fungi Provides Insights into the Origins of Lignocellulose Decay Capabilities.</title>
        <authorList>
            <person name="Nagy L.G."/>
            <person name="Riley R."/>
            <person name="Tritt A."/>
            <person name="Adam C."/>
            <person name="Daum C."/>
            <person name="Floudas D."/>
            <person name="Sun H."/>
            <person name="Yadav J.S."/>
            <person name="Pangilinan J."/>
            <person name="Larsson K.H."/>
            <person name="Matsuura K."/>
            <person name="Barry K."/>
            <person name="Labutti K."/>
            <person name="Kuo R."/>
            <person name="Ohm R.A."/>
            <person name="Bhattacharya S.S."/>
            <person name="Shirouzu T."/>
            <person name="Yoshinaga Y."/>
            <person name="Martin F.M."/>
            <person name="Grigoriev I.V."/>
            <person name="Hibbett D.S."/>
        </authorList>
    </citation>
    <scope>NUCLEOTIDE SEQUENCE [LARGE SCALE GENOMIC DNA]</scope>
    <source>
        <strain evidence="1 2">93-53</strain>
    </source>
</reference>
<accession>A0A165AQN9</accession>
<sequence length="82" mass="9201">MSEFQDVHILQELTYQAELEQVEPISLAMTPLSARELLKAQAQQREQKLLKIDGSYIGRFVVNAGSSIDICATILLILEINL</sequence>
<name>A0A165AQN9_9APHY</name>
<evidence type="ECO:0000313" key="1">
    <source>
        <dbReference type="EMBL" id="KZS99467.1"/>
    </source>
</evidence>
<dbReference type="GeneID" id="63830723"/>
<proteinExistence type="predicted"/>
<evidence type="ECO:0000313" key="2">
    <source>
        <dbReference type="Proteomes" id="UP000076871"/>
    </source>
</evidence>
<keyword evidence="2" id="KW-1185">Reference proteome</keyword>